<dbReference type="EMBL" id="LCDA01000004">
    <property type="protein sequence ID" value="KKS42946.1"/>
    <property type="molecule type" value="Genomic_DNA"/>
</dbReference>
<accession>A0A0G1B9D6</accession>
<gene>
    <name evidence="1" type="ORF">UV06_C0004G0081</name>
</gene>
<sequence>MIVGTGKNSDCFWDSIVFDTGHVLAALRTDRTSGRNSFGFREDGVDVFCGFNREEIGHVRGKKMTTTVEAFVNSLSITVDRVYGNEGKRVTTVRTSHVFILANIGSDKLD</sequence>
<reference evidence="1 2" key="1">
    <citation type="journal article" date="2015" name="Nature">
        <title>rRNA introns, odd ribosomes, and small enigmatic genomes across a large radiation of phyla.</title>
        <authorList>
            <person name="Brown C.T."/>
            <person name="Hug L.A."/>
            <person name="Thomas B.C."/>
            <person name="Sharon I."/>
            <person name="Castelle C.J."/>
            <person name="Singh A."/>
            <person name="Wilkins M.J."/>
            <person name="Williams K.H."/>
            <person name="Banfield J.F."/>
        </authorList>
    </citation>
    <scope>NUCLEOTIDE SEQUENCE [LARGE SCALE GENOMIC DNA]</scope>
</reference>
<protein>
    <submittedName>
        <fullName evidence="1">Uncharacterized protein</fullName>
    </submittedName>
</protein>
<organism evidence="1 2">
    <name type="scientific">Candidatus Collierbacteria bacterium GW2011_GWA2_42_17</name>
    <dbReference type="NCBI Taxonomy" id="1618378"/>
    <lineage>
        <taxon>Bacteria</taxon>
        <taxon>Candidatus Collieribacteriota</taxon>
    </lineage>
</organism>
<proteinExistence type="predicted"/>
<evidence type="ECO:0000313" key="1">
    <source>
        <dbReference type="EMBL" id="KKS42946.1"/>
    </source>
</evidence>
<dbReference type="AlphaFoldDB" id="A0A0G1B9D6"/>
<evidence type="ECO:0000313" key="2">
    <source>
        <dbReference type="Proteomes" id="UP000033854"/>
    </source>
</evidence>
<comment type="caution">
    <text evidence="1">The sequence shown here is derived from an EMBL/GenBank/DDBJ whole genome shotgun (WGS) entry which is preliminary data.</text>
</comment>
<dbReference type="Proteomes" id="UP000033854">
    <property type="component" value="Unassembled WGS sequence"/>
</dbReference>
<name>A0A0G1B9D6_9BACT</name>